<accession>A0ABD1RL43</accession>
<dbReference type="AlphaFoldDB" id="A0ABD1RL43"/>
<evidence type="ECO:0000313" key="2">
    <source>
        <dbReference type="Proteomes" id="UP001604277"/>
    </source>
</evidence>
<evidence type="ECO:0000313" key="1">
    <source>
        <dbReference type="EMBL" id="KAL2489123.1"/>
    </source>
</evidence>
<comment type="caution">
    <text evidence="1">The sequence shown here is derived from an EMBL/GenBank/DDBJ whole genome shotgun (WGS) entry which is preliminary data.</text>
</comment>
<protein>
    <submittedName>
        <fullName evidence="1">Uncharacterized protein</fullName>
    </submittedName>
</protein>
<reference evidence="2" key="1">
    <citation type="submission" date="2024-07" db="EMBL/GenBank/DDBJ databases">
        <title>Two chromosome-level genome assemblies of Korean endemic species Abeliophyllum distichum and Forsythia ovata (Oleaceae).</title>
        <authorList>
            <person name="Jang H."/>
        </authorList>
    </citation>
    <scope>NUCLEOTIDE SEQUENCE [LARGE SCALE GENOMIC DNA]</scope>
</reference>
<gene>
    <name evidence="1" type="ORF">Fot_42415</name>
</gene>
<proteinExistence type="predicted"/>
<sequence>MQVKFQRPIKQEAAAALSHSGPYLNTNAEQCRLLSKEKFWTTDKSLGVELKIHFGHSTVGLTLECCTLLTKIVIKDALLQVKGVRIDIGCARKAVVEAIMAVVQLKLNLIETGPPFSNACLAVLKNDSFRTFNNWFYA</sequence>
<name>A0ABD1RL43_9LAMI</name>
<keyword evidence="2" id="KW-1185">Reference proteome</keyword>
<dbReference type="EMBL" id="JBFOLJ010000012">
    <property type="protein sequence ID" value="KAL2489123.1"/>
    <property type="molecule type" value="Genomic_DNA"/>
</dbReference>
<dbReference type="Proteomes" id="UP001604277">
    <property type="component" value="Unassembled WGS sequence"/>
</dbReference>
<organism evidence="1 2">
    <name type="scientific">Forsythia ovata</name>
    <dbReference type="NCBI Taxonomy" id="205694"/>
    <lineage>
        <taxon>Eukaryota</taxon>
        <taxon>Viridiplantae</taxon>
        <taxon>Streptophyta</taxon>
        <taxon>Embryophyta</taxon>
        <taxon>Tracheophyta</taxon>
        <taxon>Spermatophyta</taxon>
        <taxon>Magnoliopsida</taxon>
        <taxon>eudicotyledons</taxon>
        <taxon>Gunneridae</taxon>
        <taxon>Pentapetalae</taxon>
        <taxon>asterids</taxon>
        <taxon>lamiids</taxon>
        <taxon>Lamiales</taxon>
        <taxon>Oleaceae</taxon>
        <taxon>Forsythieae</taxon>
        <taxon>Forsythia</taxon>
    </lineage>
</organism>